<name>A0A1H8G8F1_9ACTN</name>
<gene>
    <name evidence="1" type="ORF">SAMN05660976_07466</name>
</gene>
<dbReference type="EMBL" id="FOBF01000026">
    <property type="protein sequence ID" value="SEN40292.1"/>
    <property type="molecule type" value="Genomic_DNA"/>
</dbReference>
<sequence length="190" mass="20684">MSGSRRTVAHLGDDIRVSGTAFHGPVLGKGTQNITNITAAPAREDHLGSGTNALRARDYPSAARHFRRLLALRHDDPFAHYYLALATLHGRNPCEHGHDTVEAVARRLRAAASLDAACRPAVVAALLVQDAYLQRWGRSRRSLTQGERSLVRRVPAGRAQELTEHVPAPGSVWWRALSARAEAGRGRGAR</sequence>
<dbReference type="Proteomes" id="UP000198953">
    <property type="component" value="Unassembled WGS sequence"/>
</dbReference>
<organism evidence="1 2">
    <name type="scientific">Nonomuraea pusilla</name>
    <dbReference type="NCBI Taxonomy" id="46177"/>
    <lineage>
        <taxon>Bacteria</taxon>
        <taxon>Bacillati</taxon>
        <taxon>Actinomycetota</taxon>
        <taxon>Actinomycetes</taxon>
        <taxon>Streptosporangiales</taxon>
        <taxon>Streptosporangiaceae</taxon>
        <taxon>Nonomuraea</taxon>
    </lineage>
</organism>
<protein>
    <recommendedName>
        <fullName evidence="3">Tetratricopeptide repeat-containing protein</fullName>
    </recommendedName>
</protein>
<keyword evidence="2" id="KW-1185">Reference proteome</keyword>
<dbReference type="STRING" id="46177.SAMN05660976_07466"/>
<proteinExistence type="predicted"/>
<evidence type="ECO:0008006" key="3">
    <source>
        <dbReference type="Google" id="ProtNLM"/>
    </source>
</evidence>
<accession>A0A1H8G8F1</accession>
<dbReference type="AlphaFoldDB" id="A0A1H8G8F1"/>
<reference evidence="1 2" key="1">
    <citation type="submission" date="2016-10" db="EMBL/GenBank/DDBJ databases">
        <authorList>
            <person name="de Groot N.N."/>
        </authorList>
    </citation>
    <scope>NUCLEOTIDE SEQUENCE [LARGE SCALE GENOMIC DNA]</scope>
    <source>
        <strain evidence="1 2">DSM 43357</strain>
    </source>
</reference>
<evidence type="ECO:0000313" key="1">
    <source>
        <dbReference type="EMBL" id="SEN40292.1"/>
    </source>
</evidence>
<evidence type="ECO:0000313" key="2">
    <source>
        <dbReference type="Proteomes" id="UP000198953"/>
    </source>
</evidence>